<evidence type="ECO:0000313" key="2">
    <source>
        <dbReference type="Proteomes" id="UP001054821"/>
    </source>
</evidence>
<accession>A0AAD4VLE3</accession>
<comment type="caution">
    <text evidence="1">The sequence shown here is derived from an EMBL/GenBank/DDBJ whole genome shotgun (WGS) entry which is preliminary data.</text>
</comment>
<dbReference type="EMBL" id="JAJFAZ020000006">
    <property type="protein sequence ID" value="KAI5326056.1"/>
    <property type="molecule type" value="Genomic_DNA"/>
</dbReference>
<protein>
    <submittedName>
        <fullName evidence="1">Uncharacterized protein</fullName>
    </submittedName>
</protein>
<gene>
    <name evidence="1" type="ORF">L3X38_035130</name>
</gene>
<sequence>MLSHEASQGPTYPIIHALDTAPDPIQLNSTKTINIPTSRLIVFQFSSASTVREFLLEFQGQNLIYLLGSWKALTDCYLVSRPPKFHLLHLLQFSLGYQRRKPGNAERCASKLTTLHY</sequence>
<name>A0AAD4VLE3_PRUDU</name>
<dbReference type="Proteomes" id="UP001054821">
    <property type="component" value="Chromosome 6"/>
</dbReference>
<reference evidence="1 2" key="1">
    <citation type="journal article" date="2022" name="G3 (Bethesda)">
        <title>Whole-genome sequence and methylome profiling of the almond [Prunus dulcis (Mill.) D.A. Webb] cultivar 'Nonpareil'.</title>
        <authorList>
            <person name="D'Amico-Willman K.M."/>
            <person name="Ouma W.Z."/>
            <person name="Meulia T."/>
            <person name="Sideli G.M."/>
            <person name="Gradziel T.M."/>
            <person name="Fresnedo-Ramirez J."/>
        </authorList>
    </citation>
    <scope>NUCLEOTIDE SEQUENCE [LARGE SCALE GENOMIC DNA]</scope>
    <source>
        <strain evidence="1">Clone GOH B32 T37-40</strain>
    </source>
</reference>
<organism evidence="1 2">
    <name type="scientific">Prunus dulcis</name>
    <name type="common">Almond</name>
    <name type="synonym">Amygdalus dulcis</name>
    <dbReference type="NCBI Taxonomy" id="3755"/>
    <lineage>
        <taxon>Eukaryota</taxon>
        <taxon>Viridiplantae</taxon>
        <taxon>Streptophyta</taxon>
        <taxon>Embryophyta</taxon>
        <taxon>Tracheophyta</taxon>
        <taxon>Spermatophyta</taxon>
        <taxon>Magnoliopsida</taxon>
        <taxon>eudicotyledons</taxon>
        <taxon>Gunneridae</taxon>
        <taxon>Pentapetalae</taxon>
        <taxon>rosids</taxon>
        <taxon>fabids</taxon>
        <taxon>Rosales</taxon>
        <taxon>Rosaceae</taxon>
        <taxon>Amygdaloideae</taxon>
        <taxon>Amygdaleae</taxon>
        <taxon>Prunus</taxon>
    </lineage>
</organism>
<dbReference type="AlphaFoldDB" id="A0AAD4VLE3"/>
<proteinExistence type="predicted"/>
<evidence type="ECO:0000313" key="1">
    <source>
        <dbReference type="EMBL" id="KAI5326056.1"/>
    </source>
</evidence>
<keyword evidence="2" id="KW-1185">Reference proteome</keyword>